<evidence type="ECO:0000256" key="2">
    <source>
        <dbReference type="ARBA" id="ARBA00010609"/>
    </source>
</evidence>
<feature type="binding site" description="type 1 copper site" evidence="11">
    <location>
        <position position="153"/>
    </location>
    <ligand>
        <name>Cu cation</name>
        <dbReference type="ChEBI" id="CHEBI:23378"/>
        <label>1</label>
    </ligand>
</feature>
<keyword evidence="9 11" id="KW-0186">Copper</keyword>
<feature type="binding site" description="type 1 copper site" evidence="11">
    <location>
        <position position="349"/>
    </location>
    <ligand>
        <name>Cu cation</name>
        <dbReference type="ChEBI" id="CHEBI:23378"/>
        <label>1</label>
    </ligand>
</feature>
<evidence type="ECO:0000256" key="9">
    <source>
        <dbReference type="ARBA" id="ARBA00023008"/>
    </source>
</evidence>
<dbReference type="InParanoid" id="D2VM78"/>
<dbReference type="PANTHER" id="PTHR11709:SF394">
    <property type="entry name" value="FI03373P-RELATED"/>
    <property type="match status" value="1"/>
</dbReference>
<evidence type="ECO:0000256" key="7">
    <source>
        <dbReference type="ARBA" id="ARBA00022737"/>
    </source>
</evidence>
<feature type="domain" description="Plastocyanin-like" evidence="12">
    <location>
        <begin position="115"/>
        <end position="217"/>
    </location>
</feature>
<keyword evidence="8" id="KW-0560">Oxidoreductase</keyword>
<dbReference type="SUPFAM" id="SSF49503">
    <property type="entry name" value="Cupredoxins"/>
    <property type="match status" value="2"/>
</dbReference>
<dbReference type="OrthoDB" id="2121828at2759"/>
<reference evidence="13 14" key="1">
    <citation type="journal article" date="2010" name="Cell">
        <title>The genome of Naegleria gruberi illuminates early eukaryotic versatility.</title>
        <authorList>
            <person name="Fritz-Laylin L.K."/>
            <person name="Prochnik S.E."/>
            <person name="Ginger M.L."/>
            <person name="Dacks J.B."/>
            <person name="Carpenter M.L."/>
            <person name="Field M.C."/>
            <person name="Kuo A."/>
            <person name="Paredez A."/>
            <person name="Chapman J."/>
            <person name="Pham J."/>
            <person name="Shu S."/>
            <person name="Neupane R."/>
            <person name="Cipriano M."/>
            <person name="Mancuso J."/>
            <person name="Tu H."/>
            <person name="Salamov A."/>
            <person name="Lindquist E."/>
            <person name="Shapiro H."/>
            <person name="Lucas S."/>
            <person name="Grigoriev I.V."/>
            <person name="Cande W.Z."/>
            <person name="Fulton C."/>
            <person name="Rokhsar D.S."/>
            <person name="Dawson S.C."/>
        </authorList>
    </citation>
    <scope>NUCLEOTIDE SEQUENCE [LARGE SCALE GENOMIC DNA]</scope>
    <source>
        <strain evidence="13 14">NEG-M</strain>
    </source>
</reference>
<proteinExistence type="inferred from homology"/>
<dbReference type="InterPro" id="IPR001287">
    <property type="entry name" value="NO2-reductase_Cu"/>
</dbReference>
<comment type="cofactor">
    <cofactor evidence="11">
        <name>Cu(2+)</name>
        <dbReference type="ChEBI" id="CHEBI:29036"/>
    </cofactor>
</comment>
<evidence type="ECO:0000256" key="10">
    <source>
        <dbReference type="ARBA" id="ARBA00049340"/>
    </source>
</evidence>
<organism evidence="14">
    <name type="scientific">Naegleria gruberi</name>
    <name type="common">Amoeba</name>
    <dbReference type="NCBI Taxonomy" id="5762"/>
    <lineage>
        <taxon>Eukaryota</taxon>
        <taxon>Discoba</taxon>
        <taxon>Heterolobosea</taxon>
        <taxon>Tetramitia</taxon>
        <taxon>Eutetramitia</taxon>
        <taxon>Vahlkampfiidae</taxon>
        <taxon>Naegleria</taxon>
    </lineage>
</organism>
<evidence type="ECO:0000256" key="5">
    <source>
        <dbReference type="ARBA" id="ARBA00017290"/>
    </source>
</evidence>
<dbReference type="EC" id="1.7.2.1" evidence="4"/>
<accession>D2VM78</accession>
<dbReference type="eggNOG" id="ENOG502S0TZ">
    <property type="taxonomic scope" value="Eukaryota"/>
</dbReference>
<dbReference type="InterPro" id="IPR008972">
    <property type="entry name" value="Cupredoxin"/>
</dbReference>
<dbReference type="Proteomes" id="UP000006671">
    <property type="component" value="Unassembled WGS sequence"/>
</dbReference>
<evidence type="ECO:0000313" key="13">
    <source>
        <dbReference type="EMBL" id="EFC42015.1"/>
    </source>
</evidence>
<keyword evidence="6 11" id="KW-0479">Metal-binding</keyword>
<name>D2VM78_NAEGR</name>
<dbReference type="RefSeq" id="XP_002674759.1">
    <property type="nucleotide sequence ID" value="XM_002674713.1"/>
</dbReference>
<dbReference type="KEGG" id="ngr:NAEGRDRAFT_50708"/>
<evidence type="ECO:0000256" key="1">
    <source>
        <dbReference type="ARBA" id="ARBA00001960"/>
    </source>
</evidence>
<evidence type="ECO:0000313" key="14">
    <source>
        <dbReference type="Proteomes" id="UP000006671"/>
    </source>
</evidence>
<dbReference type="FunFam" id="2.60.40.420:FF:000093">
    <property type="entry name" value="Copper-containing nitrite reductase"/>
    <property type="match status" value="1"/>
</dbReference>
<dbReference type="InterPro" id="IPR011707">
    <property type="entry name" value="Cu-oxidase-like_N"/>
</dbReference>
<gene>
    <name evidence="13" type="ORF">NAEGRDRAFT_50708</name>
</gene>
<evidence type="ECO:0000256" key="3">
    <source>
        <dbReference type="ARBA" id="ARBA00011233"/>
    </source>
</evidence>
<dbReference type="GeneID" id="8862634"/>
<feature type="binding site" description="type 1 copper site" evidence="11">
    <location>
        <position position="194"/>
    </location>
    <ligand>
        <name>Cu cation</name>
        <dbReference type="ChEBI" id="CHEBI:23378"/>
        <label>1</label>
    </ligand>
</feature>
<feature type="binding site" description="type 1 copper site" evidence="11">
    <location>
        <position position="158"/>
    </location>
    <ligand>
        <name>Cu cation</name>
        <dbReference type="ChEBI" id="CHEBI:23378"/>
        <label>1</label>
    </ligand>
</feature>
<dbReference type="GO" id="GO:0005507">
    <property type="term" value="F:copper ion binding"/>
    <property type="evidence" value="ECO:0007669"/>
    <property type="project" value="InterPro"/>
</dbReference>
<dbReference type="GO" id="GO:0050421">
    <property type="term" value="F:nitrite reductase (NO-forming) activity"/>
    <property type="evidence" value="ECO:0007669"/>
    <property type="project" value="UniProtKB-EC"/>
</dbReference>
<feature type="binding site" description="type 1 copper site" evidence="11">
    <location>
        <position position="193"/>
    </location>
    <ligand>
        <name>Cu cation</name>
        <dbReference type="ChEBI" id="CHEBI:23378"/>
        <label>1</label>
    </ligand>
</feature>
<comment type="cofactor">
    <cofactor evidence="1 11">
        <name>Cu(+)</name>
        <dbReference type="ChEBI" id="CHEBI:49552"/>
    </cofactor>
</comment>
<dbReference type="CDD" id="cd11020">
    <property type="entry name" value="CuRO_1_CuNIR"/>
    <property type="match status" value="1"/>
</dbReference>
<dbReference type="EMBL" id="GG738882">
    <property type="protein sequence ID" value="EFC42015.1"/>
    <property type="molecule type" value="Genomic_DNA"/>
</dbReference>
<comment type="catalytic activity">
    <reaction evidence="10">
        <text>nitric oxide + Fe(III)-[cytochrome c] + H2O = Fe(II)-[cytochrome c] + nitrite + 2 H(+)</text>
        <dbReference type="Rhea" id="RHEA:15233"/>
        <dbReference type="Rhea" id="RHEA-COMP:10350"/>
        <dbReference type="Rhea" id="RHEA-COMP:14399"/>
        <dbReference type="ChEBI" id="CHEBI:15377"/>
        <dbReference type="ChEBI" id="CHEBI:15378"/>
        <dbReference type="ChEBI" id="CHEBI:16301"/>
        <dbReference type="ChEBI" id="CHEBI:16480"/>
        <dbReference type="ChEBI" id="CHEBI:29033"/>
        <dbReference type="ChEBI" id="CHEBI:29034"/>
        <dbReference type="EC" id="1.7.2.1"/>
    </reaction>
</comment>
<comment type="similarity">
    <text evidence="2">Belongs to the multicopper oxidase family.</text>
</comment>
<keyword evidence="7" id="KW-0677">Repeat</keyword>
<sequence length="389" mass="43394">MKLFHRLRTVKPKTFDIVLSLGLTCAVGTGVYQYYKYQCDSLLEAQETPKKHSLFPENMMKKFKKAPELNLELPVVEAILTKAPGIPPPIDRDYPVQLVVNLDTTIEVKPISKQYKYPYWTFNGTVPGPFIRARVGDVMQVNYLNLDETGMAHNIDFHCVTGPGGGAEMLLAEKDEEKTGFFKLLTSGLFIYHCAAGPVPSHISNGMYGLMLVEPEEGLPKVDKEFYVMQSEFYCEPSDDDPKLMEHSYANGLDEKPTYVVFNGREGSLIDTPLLANTGERIRFYFGNAGPNLSSSFHVIGAIFDKVFREGDLVSPPERNVQVTQVPPGGATMIEFEAIVPGTYSFVDHAIFRIEKGAVGFLKIAGAPRPDIYHGMDRPKRCPGCKLHQ</sequence>
<evidence type="ECO:0000256" key="4">
    <source>
        <dbReference type="ARBA" id="ARBA00011882"/>
    </source>
</evidence>
<dbReference type="AlphaFoldDB" id="D2VM78"/>
<evidence type="ECO:0000256" key="6">
    <source>
        <dbReference type="ARBA" id="ARBA00022723"/>
    </source>
</evidence>
<dbReference type="VEuPathDB" id="AmoebaDB:NAEGRDRAFT_50708"/>
<feature type="binding site" description="type 1 copper site" evidence="11">
    <location>
        <position position="207"/>
    </location>
    <ligand>
        <name>Cu cation</name>
        <dbReference type="ChEBI" id="CHEBI:23378"/>
        <label>1</label>
    </ligand>
</feature>
<dbReference type="InterPro" id="IPR045087">
    <property type="entry name" value="Cu-oxidase_fam"/>
</dbReference>
<evidence type="ECO:0000256" key="8">
    <source>
        <dbReference type="ARBA" id="ARBA00023002"/>
    </source>
</evidence>
<dbReference type="Pfam" id="PF07732">
    <property type="entry name" value="Cu-oxidase_3"/>
    <property type="match status" value="1"/>
</dbReference>
<dbReference type="STRING" id="5762.D2VM78"/>
<evidence type="ECO:0000259" key="12">
    <source>
        <dbReference type="Pfam" id="PF07732"/>
    </source>
</evidence>
<dbReference type="CDD" id="cd04208">
    <property type="entry name" value="CuRO_2_CuNIR"/>
    <property type="match status" value="1"/>
</dbReference>
<dbReference type="PRINTS" id="PR00695">
    <property type="entry name" value="CUNO2RDTASE"/>
</dbReference>
<dbReference type="PANTHER" id="PTHR11709">
    <property type="entry name" value="MULTI-COPPER OXIDASE"/>
    <property type="match status" value="1"/>
</dbReference>
<dbReference type="OMA" id="HPIAGIW"/>
<evidence type="ECO:0000256" key="11">
    <source>
        <dbReference type="PIRSR" id="PIRSR601287-1"/>
    </source>
</evidence>
<protein>
    <recommendedName>
        <fullName evidence="5">Copper-containing nitrite reductase</fullName>
        <ecNumber evidence="4">1.7.2.1</ecNumber>
    </recommendedName>
</protein>
<comment type="subunit">
    <text evidence="3">Homotrimer.</text>
</comment>
<feature type="binding site" description="type 1 copper site" evidence="11">
    <location>
        <position position="202"/>
    </location>
    <ligand>
        <name>Cu cation</name>
        <dbReference type="ChEBI" id="CHEBI:23378"/>
        <label>1</label>
    </ligand>
</feature>
<dbReference type="Gene3D" id="2.60.40.420">
    <property type="entry name" value="Cupredoxins - blue copper proteins"/>
    <property type="match status" value="2"/>
</dbReference>
<keyword evidence="14" id="KW-1185">Reference proteome</keyword>